<dbReference type="AlphaFoldDB" id="A0A8J2U1F0"/>
<dbReference type="SUPFAM" id="SSF53850">
    <property type="entry name" value="Periplasmic binding protein-like II"/>
    <property type="match status" value="1"/>
</dbReference>
<protein>
    <submittedName>
        <fullName evidence="6">ABC transporter substrate-binding protein</fullName>
    </submittedName>
</protein>
<dbReference type="GO" id="GO:0015888">
    <property type="term" value="P:thiamine transport"/>
    <property type="evidence" value="ECO:0007669"/>
    <property type="project" value="TreeGrafter"/>
</dbReference>
<sequence length="361" mass="39522">MTIRSRSRATTLLAGSAAAAFVLAGCGGGGSAADDTVSLTIASWGDPFTSATRTHLAEPFMEETGYEVQIVDAPGRYIASLESQNQANNVEWDLLDSTSAPDAYIGYERGLLAAMPEDVQSRLLETLPEDAVTDFGITWSILGYITACVEEAVETCPANTSELFDVQGFPGSRTSISTSPMVNLSLAEVAAGVPVEELSTHEIDLDRAFATLEEFQDASGAWWSSGDQNMQVFENGEAQMGISYSGRAYTVAENGTPMSISWEDGLYNPGFWNVVEGSEHTAEAWEFIEWIATHPENAAAWGVELGYSVPMEEAFDYIDEETASQLADYPENREQLGDMNFEWYVENYEEVNTRWQEFLRG</sequence>
<keyword evidence="2" id="KW-0813">Transport</keyword>
<dbReference type="EMBL" id="BMFY01000023">
    <property type="protein sequence ID" value="GGA28184.1"/>
    <property type="molecule type" value="Genomic_DNA"/>
</dbReference>
<evidence type="ECO:0000256" key="1">
    <source>
        <dbReference type="ARBA" id="ARBA00004418"/>
    </source>
</evidence>
<evidence type="ECO:0000313" key="7">
    <source>
        <dbReference type="Proteomes" id="UP000616114"/>
    </source>
</evidence>
<reference evidence="6" key="1">
    <citation type="journal article" date="2014" name="Int. J. Syst. Evol. Microbiol.">
        <title>Complete genome sequence of Corynebacterium casei LMG S-19264T (=DSM 44701T), isolated from a smear-ripened cheese.</title>
        <authorList>
            <consortium name="US DOE Joint Genome Institute (JGI-PGF)"/>
            <person name="Walter F."/>
            <person name="Albersmeier A."/>
            <person name="Kalinowski J."/>
            <person name="Ruckert C."/>
        </authorList>
    </citation>
    <scope>NUCLEOTIDE SEQUENCE</scope>
    <source>
        <strain evidence="6">CGMCC 1.12785</strain>
    </source>
</reference>
<accession>A0A8J2U1F0</accession>
<comment type="subcellular location">
    <subcellularLocation>
        <location evidence="1">Periplasm</location>
    </subcellularLocation>
</comment>
<dbReference type="GO" id="GO:0030976">
    <property type="term" value="F:thiamine pyrophosphate binding"/>
    <property type="evidence" value="ECO:0007669"/>
    <property type="project" value="TreeGrafter"/>
</dbReference>
<evidence type="ECO:0000256" key="2">
    <source>
        <dbReference type="ARBA" id="ARBA00022448"/>
    </source>
</evidence>
<dbReference type="PANTHER" id="PTHR30006">
    <property type="entry name" value="THIAMINE-BINDING PERIPLASMIC PROTEIN-RELATED"/>
    <property type="match status" value="1"/>
</dbReference>
<organism evidence="6 7">
    <name type="scientific">Sediminivirga luteola</name>
    <dbReference type="NCBI Taxonomy" id="1774748"/>
    <lineage>
        <taxon>Bacteria</taxon>
        <taxon>Bacillati</taxon>
        <taxon>Actinomycetota</taxon>
        <taxon>Actinomycetes</taxon>
        <taxon>Micrococcales</taxon>
        <taxon>Brevibacteriaceae</taxon>
        <taxon>Sediminivirga</taxon>
    </lineage>
</organism>
<gene>
    <name evidence="6" type="ORF">GCM10011333_33690</name>
</gene>
<evidence type="ECO:0000313" key="6">
    <source>
        <dbReference type="EMBL" id="GGA28184.1"/>
    </source>
</evidence>
<comment type="caution">
    <text evidence="6">The sequence shown here is derived from an EMBL/GenBank/DDBJ whole genome shotgun (WGS) entry which is preliminary data.</text>
</comment>
<keyword evidence="3 5" id="KW-0732">Signal</keyword>
<feature type="signal peptide" evidence="5">
    <location>
        <begin position="1"/>
        <end position="24"/>
    </location>
</feature>
<evidence type="ECO:0000256" key="3">
    <source>
        <dbReference type="ARBA" id="ARBA00022729"/>
    </source>
</evidence>
<dbReference type="Pfam" id="PF13416">
    <property type="entry name" value="SBP_bac_8"/>
    <property type="match status" value="1"/>
</dbReference>
<dbReference type="PROSITE" id="PS51257">
    <property type="entry name" value="PROKAR_LIPOPROTEIN"/>
    <property type="match status" value="1"/>
</dbReference>
<dbReference type="InterPro" id="IPR006059">
    <property type="entry name" value="SBP"/>
</dbReference>
<dbReference type="PANTHER" id="PTHR30006:SF3">
    <property type="entry name" value="THIAMINE-BINDING PERIPLASMIC PROTEIN"/>
    <property type="match status" value="1"/>
</dbReference>
<keyword evidence="7" id="KW-1185">Reference proteome</keyword>
<reference evidence="6" key="2">
    <citation type="submission" date="2020-09" db="EMBL/GenBank/DDBJ databases">
        <authorList>
            <person name="Sun Q."/>
            <person name="Zhou Y."/>
        </authorList>
    </citation>
    <scope>NUCLEOTIDE SEQUENCE</scope>
    <source>
        <strain evidence="6">CGMCC 1.12785</strain>
    </source>
</reference>
<evidence type="ECO:0000256" key="4">
    <source>
        <dbReference type="ARBA" id="ARBA00022764"/>
    </source>
</evidence>
<dbReference type="RefSeq" id="WP_188552035.1">
    <property type="nucleotide sequence ID" value="NZ_BMFY01000023.1"/>
</dbReference>
<name>A0A8J2U1F0_9MICO</name>
<evidence type="ECO:0000256" key="5">
    <source>
        <dbReference type="SAM" id="SignalP"/>
    </source>
</evidence>
<feature type="chain" id="PRO_5038798502" evidence="5">
    <location>
        <begin position="25"/>
        <end position="361"/>
    </location>
</feature>
<dbReference type="Gene3D" id="3.40.190.10">
    <property type="entry name" value="Periplasmic binding protein-like II"/>
    <property type="match status" value="2"/>
</dbReference>
<dbReference type="GO" id="GO:0030975">
    <property type="term" value="F:thiamine binding"/>
    <property type="evidence" value="ECO:0007669"/>
    <property type="project" value="TreeGrafter"/>
</dbReference>
<proteinExistence type="predicted"/>
<keyword evidence="4" id="KW-0574">Periplasm</keyword>
<dbReference type="GO" id="GO:0030288">
    <property type="term" value="C:outer membrane-bounded periplasmic space"/>
    <property type="evidence" value="ECO:0007669"/>
    <property type="project" value="TreeGrafter"/>
</dbReference>
<dbReference type="Proteomes" id="UP000616114">
    <property type="component" value="Unassembled WGS sequence"/>
</dbReference>